<dbReference type="AlphaFoldDB" id="A0A8H7VBE6"/>
<protein>
    <submittedName>
        <fullName evidence="2">Uncharacterized protein</fullName>
    </submittedName>
</protein>
<dbReference type="Proteomes" id="UP000646827">
    <property type="component" value="Unassembled WGS sequence"/>
</dbReference>
<accession>A0A8H7VBE6</accession>
<evidence type="ECO:0000313" key="3">
    <source>
        <dbReference type="Proteomes" id="UP000646827"/>
    </source>
</evidence>
<feature type="region of interest" description="Disordered" evidence="1">
    <location>
        <begin position="67"/>
        <end position="100"/>
    </location>
</feature>
<organism evidence="2 3">
    <name type="scientific">Circinella minor</name>
    <dbReference type="NCBI Taxonomy" id="1195481"/>
    <lineage>
        <taxon>Eukaryota</taxon>
        <taxon>Fungi</taxon>
        <taxon>Fungi incertae sedis</taxon>
        <taxon>Mucoromycota</taxon>
        <taxon>Mucoromycotina</taxon>
        <taxon>Mucoromycetes</taxon>
        <taxon>Mucorales</taxon>
        <taxon>Lichtheimiaceae</taxon>
        <taxon>Circinella</taxon>
    </lineage>
</organism>
<comment type="caution">
    <text evidence="2">The sequence shown here is derived from an EMBL/GenBank/DDBJ whole genome shotgun (WGS) entry which is preliminary data.</text>
</comment>
<keyword evidence="3" id="KW-1185">Reference proteome</keyword>
<evidence type="ECO:0000256" key="1">
    <source>
        <dbReference type="SAM" id="MobiDB-lite"/>
    </source>
</evidence>
<gene>
    <name evidence="2" type="ORF">INT45_002559</name>
</gene>
<proteinExistence type="predicted"/>
<sequence>MKDCELCEQLVSDRDYREHKRQCYEQLRATVSNDTQTTDDRTNDASELQFALLDYDQWENNTEYDYGDLDQTLQDGQPDNEDNIDENSFEYIPSDSSDDESIVSEDELFETYLNSSDTNNSSNAPNLQEVCHQQGQIQRSISSSDRRVFKIVKPIASLTRALKQSVKLYKIIKSNNITRKAHRELVKFFNDLLGEANLGMYFYGLEYQLVFFSSVYTVMI</sequence>
<name>A0A8H7VBE6_9FUNG</name>
<feature type="compositionally biased region" description="Acidic residues" evidence="1">
    <location>
        <begin position="78"/>
        <end position="88"/>
    </location>
</feature>
<reference evidence="2 3" key="1">
    <citation type="submission" date="2020-12" db="EMBL/GenBank/DDBJ databases">
        <title>Metabolic potential, ecology and presence of endohyphal bacteria is reflected in genomic diversity of Mucoromycotina.</title>
        <authorList>
            <person name="Muszewska A."/>
            <person name="Okrasinska A."/>
            <person name="Steczkiewicz K."/>
            <person name="Drgas O."/>
            <person name="Orlowska M."/>
            <person name="Perlinska-Lenart U."/>
            <person name="Aleksandrzak-Piekarczyk T."/>
            <person name="Szatraj K."/>
            <person name="Zielenkiewicz U."/>
            <person name="Pilsyk S."/>
            <person name="Malc E."/>
            <person name="Mieczkowski P."/>
            <person name="Kruszewska J.S."/>
            <person name="Biernat P."/>
            <person name="Pawlowska J."/>
        </authorList>
    </citation>
    <scope>NUCLEOTIDE SEQUENCE [LARGE SCALE GENOMIC DNA]</scope>
    <source>
        <strain evidence="2 3">CBS 142.35</strain>
    </source>
</reference>
<dbReference type="EMBL" id="JAEPRB010000738">
    <property type="protein sequence ID" value="KAG2212557.1"/>
    <property type="molecule type" value="Genomic_DNA"/>
</dbReference>
<evidence type="ECO:0000313" key="2">
    <source>
        <dbReference type="EMBL" id="KAG2212557.1"/>
    </source>
</evidence>